<dbReference type="PROSITE" id="PS51900">
    <property type="entry name" value="CB"/>
    <property type="match status" value="1"/>
</dbReference>
<dbReference type="CDD" id="cd00397">
    <property type="entry name" value="DNA_BRE_C"/>
    <property type="match status" value="1"/>
</dbReference>
<dbReference type="PANTHER" id="PTHR30349:SF64">
    <property type="entry name" value="PROPHAGE INTEGRASE INTD-RELATED"/>
    <property type="match status" value="1"/>
</dbReference>
<keyword evidence="2 4" id="KW-0238">DNA-binding</keyword>
<evidence type="ECO:0000256" key="1">
    <source>
        <dbReference type="ARBA" id="ARBA00008857"/>
    </source>
</evidence>
<keyword evidence="3" id="KW-0233">DNA recombination</keyword>
<evidence type="ECO:0000259" key="5">
    <source>
        <dbReference type="PROSITE" id="PS51898"/>
    </source>
</evidence>
<dbReference type="PANTHER" id="PTHR30349">
    <property type="entry name" value="PHAGE INTEGRASE-RELATED"/>
    <property type="match status" value="1"/>
</dbReference>
<evidence type="ECO:0000256" key="2">
    <source>
        <dbReference type="ARBA" id="ARBA00023125"/>
    </source>
</evidence>
<dbReference type="AlphaFoldDB" id="A0A653I9U2"/>
<sequence>MTHFDYLEQYLRTHATYSALTIKAYRSDLRQLKKACVEWSVKSLQTYFNHVIGQYKPATALRRYHALMALGNELVRVKRLKVNPMKQVRPIVHQHVRQRDGYPLLEAIDVIRQIKHPTYRLFFELISQTGLRFMEARLLSIEDIQFTTATLLVRHGKGRRLRTVPLGRHLVTKLRAFIGDRVTGHVFRSVRGKAIHEQGARDALRNQSLARSGHVLRPHDLRVGYATYLYQTAGCKLLEIQRMLGHARSETTEGYILSEETRLRRVVDVLSA</sequence>
<gene>
    <name evidence="7" type="ORF">EXIGUO9Y_260093</name>
</gene>
<dbReference type="GO" id="GO:0006310">
    <property type="term" value="P:DNA recombination"/>
    <property type="evidence" value="ECO:0007669"/>
    <property type="project" value="UniProtKB-KW"/>
</dbReference>
<proteinExistence type="inferred from homology"/>
<dbReference type="EMBL" id="CABWKQ010000019">
    <property type="protein sequence ID" value="VWX35690.1"/>
    <property type="molecule type" value="Genomic_DNA"/>
</dbReference>
<evidence type="ECO:0000313" key="8">
    <source>
        <dbReference type="Proteomes" id="UP000439752"/>
    </source>
</evidence>
<dbReference type="SUPFAM" id="SSF56349">
    <property type="entry name" value="DNA breaking-rejoining enzymes"/>
    <property type="match status" value="1"/>
</dbReference>
<dbReference type="InterPro" id="IPR010998">
    <property type="entry name" value="Integrase_recombinase_N"/>
</dbReference>
<dbReference type="InterPro" id="IPR002104">
    <property type="entry name" value="Integrase_catalytic"/>
</dbReference>
<dbReference type="RefSeq" id="WP_159173364.1">
    <property type="nucleotide sequence ID" value="NZ_LR732312.1"/>
</dbReference>
<keyword evidence="8" id="KW-1185">Reference proteome</keyword>
<comment type="similarity">
    <text evidence="1">Belongs to the 'phage' integrase family.</text>
</comment>
<evidence type="ECO:0000259" key="6">
    <source>
        <dbReference type="PROSITE" id="PS51900"/>
    </source>
</evidence>
<accession>A0A653I9U2</accession>
<organism evidence="7 8">
    <name type="scientific">Exiguobacterium oxidotolerans</name>
    <dbReference type="NCBI Taxonomy" id="223958"/>
    <lineage>
        <taxon>Bacteria</taxon>
        <taxon>Bacillati</taxon>
        <taxon>Bacillota</taxon>
        <taxon>Bacilli</taxon>
        <taxon>Bacillales</taxon>
        <taxon>Bacillales Family XII. Incertae Sedis</taxon>
        <taxon>Exiguobacterium</taxon>
    </lineage>
</organism>
<name>A0A653I9U2_9BACL</name>
<reference evidence="7 8" key="1">
    <citation type="submission" date="2019-10" db="EMBL/GenBank/DDBJ databases">
        <authorList>
            <person name="Karimi E."/>
        </authorList>
    </citation>
    <scope>NUCLEOTIDE SEQUENCE [LARGE SCALE GENOMIC DNA]</scope>
    <source>
        <strain evidence="7">Exiguobacterium sp. 9Y</strain>
    </source>
</reference>
<dbReference type="GO" id="GO:0015074">
    <property type="term" value="P:DNA integration"/>
    <property type="evidence" value="ECO:0007669"/>
    <property type="project" value="InterPro"/>
</dbReference>
<dbReference type="InterPro" id="IPR044068">
    <property type="entry name" value="CB"/>
</dbReference>
<dbReference type="InterPro" id="IPR050090">
    <property type="entry name" value="Tyrosine_recombinase_XerCD"/>
</dbReference>
<feature type="domain" description="Tyr recombinase" evidence="5">
    <location>
        <begin position="97"/>
        <end position="268"/>
    </location>
</feature>
<dbReference type="InterPro" id="IPR011010">
    <property type="entry name" value="DNA_brk_join_enz"/>
</dbReference>
<evidence type="ECO:0000313" key="7">
    <source>
        <dbReference type="EMBL" id="VWX35690.1"/>
    </source>
</evidence>
<dbReference type="Gene3D" id="1.10.443.10">
    <property type="entry name" value="Intergrase catalytic core"/>
    <property type="match status" value="1"/>
</dbReference>
<protein>
    <submittedName>
        <fullName evidence="7">Integrase family protein</fullName>
    </submittedName>
</protein>
<dbReference type="Gene3D" id="1.10.150.130">
    <property type="match status" value="1"/>
</dbReference>
<dbReference type="Pfam" id="PF00589">
    <property type="entry name" value="Phage_integrase"/>
    <property type="match status" value="1"/>
</dbReference>
<dbReference type="InterPro" id="IPR013762">
    <property type="entry name" value="Integrase-like_cat_sf"/>
</dbReference>
<evidence type="ECO:0000256" key="4">
    <source>
        <dbReference type="PROSITE-ProRule" id="PRU01248"/>
    </source>
</evidence>
<dbReference type="PROSITE" id="PS51898">
    <property type="entry name" value="TYR_RECOMBINASE"/>
    <property type="match status" value="1"/>
</dbReference>
<dbReference type="GO" id="GO:0003677">
    <property type="term" value="F:DNA binding"/>
    <property type="evidence" value="ECO:0007669"/>
    <property type="project" value="UniProtKB-UniRule"/>
</dbReference>
<feature type="domain" description="Core-binding (CB)" evidence="6">
    <location>
        <begin position="1"/>
        <end position="75"/>
    </location>
</feature>
<dbReference type="Proteomes" id="UP000439752">
    <property type="component" value="Unassembled WGS sequence"/>
</dbReference>
<evidence type="ECO:0000256" key="3">
    <source>
        <dbReference type="ARBA" id="ARBA00023172"/>
    </source>
</evidence>